<comment type="subunit">
    <text evidence="9">Self-associates and interacts with EIF3 p170 subunit.</text>
</comment>
<dbReference type="GO" id="GO:0005829">
    <property type="term" value="C:cytosol"/>
    <property type="evidence" value="ECO:0007669"/>
    <property type="project" value="UniProtKB-ARBA"/>
</dbReference>
<feature type="compositionally biased region" description="Basic and acidic residues" evidence="12">
    <location>
        <begin position="279"/>
        <end position="311"/>
    </location>
</feature>
<feature type="compositionally biased region" description="Low complexity" evidence="12">
    <location>
        <begin position="394"/>
        <end position="407"/>
    </location>
</feature>
<accession>A0A3P8P888</accession>
<dbReference type="InterPro" id="IPR035979">
    <property type="entry name" value="RBD_domain_sf"/>
</dbReference>
<keyword evidence="5 11" id="KW-0694">RNA-binding</keyword>
<dbReference type="PANTHER" id="PTHR23236:SF2">
    <property type="entry name" value="EUKARYOTIC TRANSLATION INITIATION FACTOR 4B"/>
    <property type="match status" value="1"/>
</dbReference>
<evidence type="ECO:0000256" key="8">
    <source>
        <dbReference type="ARBA" id="ARBA00057062"/>
    </source>
</evidence>
<keyword evidence="6" id="KW-0648">Protein biosynthesis</keyword>
<reference evidence="14" key="3">
    <citation type="submission" date="2025-08" db="UniProtKB">
        <authorList>
            <consortium name="Ensembl"/>
        </authorList>
    </citation>
    <scope>IDENTIFICATION</scope>
</reference>
<evidence type="ECO:0000256" key="7">
    <source>
        <dbReference type="ARBA" id="ARBA00022990"/>
    </source>
</evidence>
<dbReference type="Proteomes" id="UP000265100">
    <property type="component" value="Chromosome 5"/>
</dbReference>
<protein>
    <recommendedName>
        <fullName evidence="10">Eukaryotic translation initiation factor 4B</fullName>
    </recommendedName>
</protein>
<feature type="compositionally biased region" description="Basic and acidic residues" evidence="12">
    <location>
        <begin position="341"/>
        <end position="393"/>
    </location>
</feature>
<keyword evidence="15" id="KW-1185">Reference proteome</keyword>
<reference evidence="15" key="2">
    <citation type="submission" date="2023-03" db="EMBL/GenBank/DDBJ databases">
        <authorList>
            <consortium name="Wellcome Sanger Institute Data Sharing"/>
        </authorList>
    </citation>
    <scope>NUCLEOTIDE SEQUENCE [LARGE SCALE GENOMIC DNA]</scope>
</reference>
<name>A0A3P8P888_ASTCA</name>
<evidence type="ECO:0000256" key="4">
    <source>
        <dbReference type="ARBA" id="ARBA00022843"/>
    </source>
</evidence>
<keyword evidence="1" id="KW-1017">Isopeptide bond</keyword>
<dbReference type="SMART" id="SM00360">
    <property type="entry name" value="RRM"/>
    <property type="match status" value="1"/>
</dbReference>
<evidence type="ECO:0000256" key="9">
    <source>
        <dbReference type="ARBA" id="ARBA00062097"/>
    </source>
</evidence>
<feature type="region of interest" description="Disordered" evidence="12">
    <location>
        <begin position="156"/>
        <end position="494"/>
    </location>
</feature>
<dbReference type="PROSITE" id="PS50102">
    <property type="entry name" value="RRM"/>
    <property type="match status" value="1"/>
</dbReference>
<dbReference type="InterPro" id="IPR012677">
    <property type="entry name" value="Nucleotide-bd_a/b_plait_sf"/>
</dbReference>
<evidence type="ECO:0000313" key="15">
    <source>
        <dbReference type="Proteomes" id="UP000265100"/>
    </source>
</evidence>
<dbReference type="InterPro" id="IPR000504">
    <property type="entry name" value="RRM_dom"/>
</dbReference>
<evidence type="ECO:0000256" key="2">
    <source>
        <dbReference type="ARBA" id="ARBA00022540"/>
    </source>
</evidence>
<feature type="domain" description="RRM" evidence="13">
    <location>
        <begin position="90"/>
        <end position="167"/>
    </location>
</feature>
<feature type="compositionally biased region" description="Basic and acidic residues" evidence="12">
    <location>
        <begin position="160"/>
        <end position="259"/>
    </location>
</feature>
<sequence>MKNKKGKTLTLTDFLAEDSGGSSVAPSYPTKSTSWADETDDLDGDVSTSWHTEEDTYRAPPIDRSILPTAPRSAREPNIDRARLPRSPPYTAFLGNLPYDVTEDSIKDFFRGLAISAVRLPREPSNPERLKGFGYAEFDDVESLLRALNLSEENLGNRRIRVDIADQSNDKERDSGPMGGRDRGGRMADMGPDKTDSDWRARPSADADDGPPRRDDAFGDRSRDRYESDRHRDGQRWDSDRNEGGRYRDRYDNRDRRNNDGGFDSRSGGGGRRNFGSGFRRDYDDNRDRYGERDRYGDREDRHDRREERAPQQRPKLNLKPRSVPKEEESAGSGAKPVDTAAKEREVEERLKKEEERLQRQLEEDKGRGPDRKMRDRDPSWRNEESHTERSRTGSESSQQGSTSGRGSRCRDSERSGENEVFSGVEGGSTSPGSSSRPPSTSSSKEPLKVMPAPPPKENAWAKRSAVSTGSNEGDGRAPTSPVSPGGSAPPKFR</sequence>
<evidence type="ECO:0000256" key="10">
    <source>
        <dbReference type="ARBA" id="ARBA00067321"/>
    </source>
</evidence>
<dbReference type="PANTHER" id="PTHR23236">
    <property type="entry name" value="EUKARYOTIC TRANSLATION INITIATION FACTOR 4B/4H"/>
    <property type="match status" value="1"/>
</dbReference>
<feature type="compositionally biased region" description="Basic and acidic residues" evidence="12">
    <location>
        <begin position="409"/>
        <end position="418"/>
    </location>
</feature>
<feature type="compositionally biased region" description="Basic and acidic residues" evidence="12">
    <location>
        <begin position="73"/>
        <end position="83"/>
    </location>
</feature>
<keyword evidence="2" id="KW-0396">Initiation factor</keyword>
<dbReference type="GO" id="GO:0003723">
    <property type="term" value="F:RNA binding"/>
    <property type="evidence" value="ECO:0007669"/>
    <property type="project" value="UniProtKB-UniRule"/>
</dbReference>
<feature type="compositionally biased region" description="Low complexity" evidence="12">
    <location>
        <begin position="428"/>
        <end position="444"/>
    </location>
</feature>
<evidence type="ECO:0000256" key="6">
    <source>
        <dbReference type="ARBA" id="ARBA00022917"/>
    </source>
</evidence>
<dbReference type="FunFam" id="3.30.70.330:FF:000163">
    <property type="entry name" value="Eukaryotic translation initiation factor 4B"/>
    <property type="match status" value="1"/>
</dbReference>
<keyword evidence="3" id="KW-0597">Phosphoprotein</keyword>
<evidence type="ECO:0000259" key="13">
    <source>
        <dbReference type="PROSITE" id="PS50102"/>
    </source>
</evidence>
<dbReference type="Bgee" id="ENSACLG00000009013">
    <property type="expression patterns" value="Expressed in anal fin and 8 other cell types or tissues"/>
</dbReference>
<reference evidence="14" key="4">
    <citation type="submission" date="2025-09" db="UniProtKB">
        <authorList>
            <consortium name="Ensembl"/>
        </authorList>
    </citation>
    <scope>IDENTIFICATION</scope>
</reference>
<dbReference type="SUPFAM" id="SSF54928">
    <property type="entry name" value="RNA-binding domain, RBD"/>
    <property type="match status" value="1"/>
</dbReference>
<dbReference type="CDD" id="cd12402">
    <property type="entry name" value="RRM_eIF4B"/>
    <property type="match status" value="1"/>
</dbReference>
<dbReference type="AlphaFoldDB" id="A0A3P8P888"/>
<dbReference type="Gene3D" id="3.30.70.330">
    <property type="match status" value="1"/>
</dbReference>
<organism evidence="14 15">
    <name type="scientific">Astatotilapia calliptera</name>
    <name type="common">Eastern happy</name>
    <name type="synonym">Chromis callipterus</name>
    <dbReference type="NCBI Taxonomy" id="8154"/>
    <lineage>
        <taxon>Eukaryota</taxon>
        <taxon>Metazoa</taxon>
        <taxon>Chordata</taxon>
        <taxon>Craniata</taxon>
        <taxon>Vertebrata</taxon>
        <taxon>Euteleostomi</taxon>
        <taxon>Actinopterygii</taxon>
        <taxon>Neopterygii</taxon>
        <taxon>Teleostei</taxon>
        <taxon>Neoteleostei</taxon>
        <taxon>Acanthomorphata</taxon>
        <taxon>Ovalentaria</taxon>
        <taxon>Cichlomorphae</taxon>
        <taxon>Cichliformes</taxon>
        <taxon>Cichlidae</taxon>
        <taxon>African cichlids</taxon>
        <taxon>Pseudocrenilabrinae</taxon>
        <taxon>Haplochromini</taxon>
        <taxon>Astatotilapia</taxon>
    </lineage>
</organism>
<dbReference type="GeneTree" id="ENSGT00940000153336"/>
<dbReference type="Pfam" id="PF00076">
    <property type="entry name" value="RRM_1"/>
    <property type="match status" value="1"/>
</dbReference>
<feature type="region of interest" description="Disordered" evidence="12">
    <location>
        <begin position="1"/>
        <end position="87"/>
    </location>
</feature>
<evidence type="ECO:0000256" key="5">
    <source>
        <dbReference type="ARBA" id="ARBA00022884"/>
    </source>
</evidence>
<evidence type="ECO:0000256" key="11">
    <source>
        <dbReference type="PROSITE-ProRule" id="PRU00176"/>
    </source>
</evidence>
<keyword evidence="7" id="KW-0007">Acetylation</keyword>
<evidence type="ECO:0000256" key="1">
    <source>
        <dbReference type="ARBA" id="ARBA00022499"/>
    </source>
</evidence>
<feature type="compositionally biased region" description="Polar residues" evidence="12">
    <location>
        <begin position="20"/>
        <end position="36"/>
    </location>
</feature>
<proteinExistence type="predicted"/>
<evidence type="ECO:0000313" key="14">
    <source>
        <dbReference type="Ensembl" id="ENSACLP00000013236.2"/>
    </source>
</evidence>
<dbReference type="InterPro" id="IPR033107">
    <property type="entry name" value="EIF-4B_RRM"/>
</dbReference>
<comment type="function">
    <text evidence="8">Required for the binding of mRNA to ribosomes. Functions in close association with EIF4-F and EIF4-A. Binds near the 5'-terminal cap of mRNA in presence of EIF-4F and ATP. Promotes the ATPase activity and the ATP-dependent RNA unwinding activity of both EIF4-A and EIF4-F.</text>
</comment>
<evidence type="ECO:0000256" key="12">
    <source>
        <dbReference type="SAM" id="MobiDB-lite"/>
    </source>
</evidence>
<reference evidence="14 15" key="1">
    <citation type="submission" date="2018-05" db="EMBL/GenBank/DDBJ databases">
        <authorList>
            <person name="Datahose"/>
        </authorList>
    </citation>
    <scope>NUCLEOTIDE SEQUENCE</scope>
</reference>
<evidence type="ECO:0000256" key="3">
    <source>
        <dbReference type="ARBA" id="ARBA00022553"/>
    </source>
</evidence>
<dbReference type="Ensembl" id="ENSACLT00000013567.2">
    <property type="protein sequence ID" value="ENSACLP00000013236.2"/>
    <property type="gene ID" value="ENSACLG00000009013.2"/>
</dbReference>
<keyword evidence="4" id="KW-0832">Ubl conjugation</keyword>
<dbReference type="GO" id="GO:0003743">
    <property type="term" value="F:translation initiation factor activity"/>
    <property type="evidence" value="ECO:0007669"/>
    <property type="project" value="UniProtKB-KW"/>
</dbReference>